<reference evidence="2" key="1">
    <citation type="journal article" date="2019" name="Int. J. Syst. Evol. Microbiol.">
        <title>The Global Catalogue of Microorganisms (GCM) 10K type strain sequencing project: providing services to taxonomists for standard genome sequencing and annotation.</title>
        <authorList>
            <consortium name="The Broad Institute Genomics Platform"/>
            <consortium name="The Broad Institute Genome Sequencing Center for Infectious Disease"/>
            <person name="Wu L."/>
            <person name="Ma J."/>
        </authorList>
    </citation>
    <scope>NUCLEOTIDE SEQUENCE [LARGE SCALE GENOMIC DNA]</scope>
    <source>
        <strain evidence="2">JCM 17329</strain>
    </source>
</reference>
<evidence type="ECO:0000313" key="2">
    <source>
        <dbReference type="Proteomes" id="UP001501479"/>
    </source>
</evidence>
<dbReference type="CDD" id="cd04183">
    <property type="entry name" value="GT2_BcE_like"/>
    <property type="match status" value="1"/>
</dbReference>
<dbReference type="SUPFAM" id="SSF53448">
    <property type="entry name" value="Nucleotide-diphospho-sugar transferases"/>
    <property type="match status" value="1"/>
</dbReference>
<dbReference type="RefSeq" id="WP_344964169.1">
    <property type="nucleotide sequence ID" value="NZ_BAABDS010000026.1"/>
</dbReference>
<sequence>MIIIPMAGISSRFFKAGYKKPKYMLEAHGKTLFYHSVNSFSAYFNSTPFLFIVRDFFDTAAFVKQSAKKMGIKEFYIVVLDQETRGQAETVALGLAGLSEQGLDYKGEITIFNIDTFRQNFTFPLVENMEAGYLEVFQGGGDNWSFAKPKDSNSTKVIETAEKNPISDLCSTGLYHFTKTSHYLDAYNNYLSKPLTEWERGELYIAPLYNYLIKKGLGIHYHLIDRNDVIFCGIPNEYIDFLQRCDPYEN</sequence>
<evidence type="ECO:0000313" key="1">
    <source>
        <dbReference type="EMBL" id="GAA3710169.1"/>
    </source>
</evidence>
<organism evidence="1 2">
    <name type="scientific">Oceanisphaera sediminis</name>
    <dbReference type="NCBI Taxonomy" id="981381"/>
    <lineage>
        <taxon>Bacteria</taxon>
        <taxon>Pseudomonadati</taxon>
        <taxon>Pseudomonadota</taxon>
        <taxon>Gammaproteobacteria</taxon>
        <taxon>Aeromonadales</taxon>
        <taxon>Aeromonadaceae</taxon>
        <taxon>Oceanisphaera</taxon>
    </lineage>
</organism>
<dbReference type="PIRSF" id="PIRSF028162">
    <property type="entry name" value="BcbE_prd"/>
    <property type="match status" value="1"/>
</dbReference>
<keyword evidence="2" id="KW-1185">Reference proteome</keyword>
<dbReference type="InterPro" id="IPR016873">
    <property type="entry name" value="Caps_polysacc_synth_BcbE_prd"/>
</dbReference>
<dbReference type="Gene3D" id="3.90.550.10">
    <property type="entry name" value="Spore Coat Polysaccharide Biosynthesis Protein SpsA, Chain A"/>
    <property type="match status" value="1"/>
</dbReference>
<gene>
    <name evidence="1" type="ORF">GCM10022421_16840</name>
</gene>
<proteinExistence type="predicted"/>
<name>A0ABP7DUI7_9GAMM</name>
<accession>A0ABP7DUI7</accession>
<dbReference type="EMBL" id="BAABDS010000026">
    <property type="protein sequence ID" value="GAA3710169.1"/>
    <property type="molecule type" value="Genomic_DNA"/>
</dbReference>
<dbReference type="Proteomes" id="UP001501479">
    <property type="component" value="Unassembled WGS sequence"/>
</dbReference>
<comment type="caution">
    <text evidence="1">The sequence shown here is derived from an EMBL/GenBank/DDBJ whole genome shotgun (WGS) entry which is preliminary data.</text>
</comment>
<protein>
    <submittedName>
        <fullName evidence="1">Glycosyltransferase family 2 protein</fullName>
    </submittedName>
</protein>
<dbReference type="InterPro" id="IPR029044">
    <property type="entry name" value="Nucleotide-diphossugar_trans"/>
</dbReference>